<proteinExistence type="predicted"/>
<sequence>MDLRNKQIPRPKHWQEFEELCLALFRDVWKDRLAQKNGRAGQPQHGVDVWAGVDGSRSRFQGVQCKGKDESLGSTVSEAELFAEIAKADKFSPALEHWVLATTAPTDGELQRIAREISVERERQGKFTVQVMGWGDIESLLFNHPTVVETFYPELGVDAARLAEAVNVLTVVAPSINSAQPLITQRLNTPAWREVIFDSSRDLGPALLGRPLGPTDALACPRLPEADLVTRQMEMAYSARLIGEPGTGKSVCAFQAAHTFATRGWKVFTLRGDDVLPEDLPSSGDNGVLLLVDDAHLITDSDLKALEGRATSQRLILSTHSAIEGRAALRGAVRMDPQAAIRAIASGLLADRRATLEAVRRADGHVGDLMMDTSLEERIEHAAKYAAVPWQFCFVLGGGWRRANEATSTAGALGAALPLAAVAIRQLASRDSSCSAADITELLTSTTADTSNLGAALDALVAERLVISANDLRCPHQRFAAVLLGRILEREDEASRAFVAAILNAVVTDHSFPLAGLRTLLHELWFNDHGRWRRLIRRESLEYLLARCWEVSDPDEVMTACFVLTEIASYLEEGITIILQGNESTIVSWIERAINPMGHGLARLLNDLLNRKEEFAIELTRRVNPIVISGFISNVDPASVGHVADLAKSLRLGQGDSWAQKVLENLDKEKLLALAASWPPEAPLYRIISLMEALAWPCETLTLDMVEVFLPIARKKLIADPVLNFRELDDLAWHVLRVLDPLGAYTGKYAPTTRHIHLARALFDNVGLHDLARKLSLAPLRMFQQVSFLLALLHRVSRPKFKRLVRLIDWDRLGTTIGAHWSHLPHEAETLIGVAAGTSESWMTMANFIQRNLGHMETMPPRLAVVAPDAAVEFVRVGKSIALANYSHVAWTYGEFVIALFMEKAPELLPSVLVQCIPTIAKTLSEAHPSWYKESSPMLKAMLAHAPESLQRVLDMMNPEKAAIGWKAALSGGRGSKKTMDVLLQAAGDRTDAIGDLARQLRNRRKSRSISTRGT</sequence>
<dbReference type="EMBL" id="LT599583">
    <property type="protein sequence ID" value="SBW83756.1"/>
    <property type="molecule type" value="Genomic_DNA"/>
</dbReference>
<evidence type="ECO:0000313" key="2">
    <source>
        <dbReference type="Proteomes" id="UP000245431"/>
    </source>
</evidence>
<protein>
    <recommendedName>
        <fullName evidence="3">Restriction endonuclease type IV Mrr domain-containing protein</fullName>
    </recommendedName>
</protein>
<evidence type="ECO:0008006" key="3">
    <source>
        <dbReference type="Google" id="ProtNLM"/>
    </source>
</evidence>
<name>A0A1D3K5W2_PSEVE</name>
<dbReference type="SUPFAM" id="SSF52540">
    <property type="entry name" value="P-loop containing nucleoside triphosphate hydrolases"/>
    <property type="match status" value="1"/>
</dbReference>
<organism evidence="1 2">
    <name type="scientific">Pseudomonas veronii 1YdBTEX2</name>
    <dbReference type="NCBI Taxonomy" id="1295141"/>
    <lineage>
        <taxon>Bacteria</taxon>
        <taxon>Pseudomonadati</taxon>
        <taxon>Pseudomonadota</taxon>
        <taxon>Gammaproteobacteria</taxon>
        <taxon>Pseudomonadales</taxon>
        <taxon>Pseudomonadaceae</taxon>
        <taxon>Pseudomonas</taxon>
    </lineage>
</organism>
<dbReference type="RefSeq" id="WP_017846020.1">
    <property type="nucleotide sequence ID" value="NZ_AOUH01000014.1"/>
</dbReference>
<gene>
    <name evidence="1" type="ORF">PVE_R1G5877</name>
</gene>
<dbReference type="Proteomes" id="UP000245431">
    <property type="component" value="Chromosome PVE_r1"/>
</dbReference>
<dbReference type="InterPro" id="IPR027417">
    <property type="entry name" value="P-loop_NTPase"/>
</dbReference>
<evidence type="ECO:0000313" key="1">
    <source>
        <dbReference type="EMBL" id="SBW83756.1"/>
    </source>
</evidence>
<dbReference type="AlphaFoldDB" id="A0A1D3K5W2"/>
<reference evidence="2" key="1">
    <citation type="submission" date="2016-07" db="EMBL/GenBank/DDBJ databases">
        <authorList>
            <person name="Florea S."/>
            <person name="Webb J.S."/>
            <person name="Jaromczyk J."/>
            <person name="Schardl C.L."/>
        </authorList>
    </citation>
    <scope>NUCLEOTIDE SEQUENCE [LARGE SCALE GENOMIC DNA]</scope>
    <source>
        <strain evidence="2">1YdBTEX2</strain>
    </source>
</reference>
<accession>A0A1D3K5W2</accession>